<dbReference type="Gene3D" id="3.30.70.330">
    <property type="match status" value="2"/>
</dbReference>
<evidence type="ECO:0000313" key="5">
    <source>
        <dbReference type="EMBL" id="KAL0409157.1"/>
    </source>
</evidence>
<dbReference type="PANTHER" id="PTHR23236">
    <property type="entry name" value="EUKARYOTIC TRANSLATION INITIATION FACTOR 4B/4H"/>
    <property type="match status" value="1"/>
</dbReference>
<dbReference type="EMBL" id="JACGWJ010000007">
    <property type="protein sequence ID" value="KAL0409157.1"/>
    <property type="molecule type" value="Genomic_DNA"/>
</dbReference>
<dbReference type="PANTHER" id="PTHR23236:SF11">
    <property type="entry name" value="EUKARYOTIC TRANSLATION INITIATION FACTOR 4H"/>
    <property type="match status" value="1"/>
</dbReference>
<feature type="region of interest" description="Disordered" evidence="3">
    <location>
        <begin position="1"/>
        <end position="314"/>
    </location>
</feature>
<accession>A0AAW2TX92</accession>
<dbReference type="InterPro" id="IPR012677">
    <property type="entry name" value="Nucleotide-bd_a/b_plait_sf"/>
</dbReference>
<dbReference type="InterPro" id="IPR035979">
    <property type="entry name" value="RBD_domain_sf"/>
</dbReference>
<evidence type="ECO:0000256" key="3">
    <source>
        <dbReference type="SAM" id="MobiDB-lite"/>
    </source>
</evidence>
<keyword evidence="1 2" id="KW-0694">RNA-binding</keyword>
<evidence type="ECO:0000256" key="2">
    <source>
        <dbReference type="PROSITE-ProRule" id="PRU00176"/>
    </source>
</evidence>
<feature type="compositionally biased region" description="Gly residues" evidence="3">
    <location>
        <begin position="494"/>
        <end position="507"/>
    </location>
</feature>
<dbReference type="SMART" id="SM00360">
    <property type="entry name" value="RRM"/>
    <property type="match status" value="2"/>
</dbReference>
<feature type="compositionally biased region" description="Basic and acidic residues" evidence="3">
    <location>
        <begin position="482"/>
        <end position="492"/>
    </location>
</feature>
<dbReference type="AlphaFoldDB" id="A0AAW2TX92"/>
<feature type="compositionally biased region" description="Basic and acidic residues" evidence="3">
    <location>
        <begin position="46"/>
        <end position="68"/>
    </location>
</feature>
<proteinExistence type="predicted"/>
<protein>
    <submittedName>
        <fullName evidence="5">Nucleolin 2</fullName>
    </submittedName>
</protein>
<feature type="domain" description="RRM" evidence="4">
    <location>
        <begin position="406"/>
        <end position="486"/>
    </location>
</feature>
<evidence type="ECO:0000259" key="4">
    <source>
        <dbReference type="PROSITE" id="PS50102"/>
    </source>
</evidence>
<feature type="compositionally biased region" description="Acidic residues" evidence="3">
    <location>
        <begin position="258"/>
        <end position="276"/>
    </location>
</feature>
<feature type="compositionally biased region" description="Gly residues" evidence="3">
    <location>
        <begin position="523"/>
        <end position="539"/>
    </location>
</feature>
<dbReference type="GO" id="GO:0003723">
    <property type="term" value="F:RNA binding"/>
    <property type="evidence" value="ECO:0007669"/>
    <property type="project" value="UniProtKB-UniRule"/>
</dbReference>
<feature type="compositionally biased region" description="Acidic residues" evidence="3">
    <location>
        <begin position="131"/>
        <end position="149"/>
    </location>
</feature>
<feature type="compositionally biased region" description="Low complexity" evidence="3">
    <location>
        <begin position="11"/>
        <end position="23"/>
    </location>
</feature>
<feature type="compositionally biased region" description="Acidic residues" evidence="3">
    <location>
        <begin position="216"/>
        <end position="228"/>
    </location>
</feature>
<dbReference type="SUPFAM" id="SSF54928">
    <property type="entry name" value="RNA-binding domain, RBD"/>
    <property type="match status" value="2"/>
</dbReference>
<dbReference type="InterPro" id="IPR000504">
    <property type="entry name" value="RRM_dom"/>
</dbReference>
<dbReference type="PROSITE" id="PS50102">
    <property type="entry name" value="RRM"/>
    <property type="match status" value="2"/>
</dbReference>
<comment type="caution">
    <text evidence="5">The sequence shown here is derived from an EMBL/GenBank/DDBJ whole genome shotgun (WGS) entry which is preliminary data.</text>
</comment>
<name>A0AAW2TX92_SESRA</name>
<sequence>MGKSTKKSASKVDAAAVVAAPTKPLKKGKREAEDAIVKQAVSAKKQKVDEKKSEVKTEKKAVKKKVETSSDEDTSPESEQQVKASAKNGHVGSDSEDESSGLEEAASAPNKKSAIAAKNGHVAAVKKKDESSDDSDSSSEDETSSDEDVAAAKKAPVALTKKGAVAPAKKKDESSDDSDSSSEDETSSDEDVTAAKKAPATKKKSVVSTQKKDASSSDESDSEDETSSDDNAAKTKKAPAASTKSGPVAATGKKKDESSEESESDDESSSSDDDDTDVKMTDVATAKANAGKGDSPFDKTPKTPATPRQQTSGSKTLFVGNLSYSVEQADVENFFKAAGEIVDVRFAMNSDNSFKGFGHVEFATAEAAEKALRELNGEELLGRPVRLDLARERGANTPKGGRAQGQTIFVRGFNKYDGEDQIRSSLEEHFGSCGEITRVSIPKDQDGAVKGMAYIDFKDNDSFKQALELNGSDFGESTLAVEEARPRGDARDSAGGGRGGGWSGGRGGGRDFGGRSGGRRGGGRGGGGRFGGGGRGRGTPGRPSMATAGTGAQNNWTALAFL</sequence>
<gene>
    <name evidence="5" type="ORF">Sradi_1850100</name>
</gene>
<feature type="compositionally biased region" description="Acidic residues" evidence="3">
    <location>
        <begin position="174"/>
        <end position="192"/>
    </location>
</feature>
<evidence type="ECO:0000256" key="1">
    <source>
        <dbReference type="ARBA" id="ARBA00022884"/>
    </source>
</evidence>
<dbReference type="Pfam" id="PF00076">
    <property type="entry name" value="RRM_1"/>
    <property type="match status" value="2"/>
</dbReference>
<reference evidence="5" key="1">
    <citation type="submission" date="2020-06" db="EMBL/GenBank/DDBJ databases">
        <authorList>
            <person name="Li T."/>
            <person name="Hu X."/>
            <person name="Zhang T."/>
            <person name="Song X."/>
            <person name="Zhang H."/>
            <person name="Dai N."/>
            <person name="Sheng W."/>
            <person name="Hou X."/>
            <person name="Wei L."/>
        </authorList>
    </citation>
    <scope>NUCLEOTIDE SEQUENCE</scope>
    <source>
        <strain evidence="5">G02</strain>
        <tissue evidence="5">Leaf</tissue>
    </source>
</reference>
<reference evidence="5" key="2">
    <citation type="journal article" date="2024" name="Plant">
        <title>Genomic evolution and insights into agronomic trait innovations of Sesamum species.</title>
        <authorList>
            <person name="Miao H."/>
            <person name="Wang L."/>
            <person name="Qu L."/>
            <person name="Liu H."/>
            <person name="Sun Y."/>
            <person name="Le M."/>
            <person name="Wang Q."/>
            <person name="Wei S."/>
            <person name="Zheng Y."/>
            <person name="Lin W."/>
            <person name="Duan Y."/>
            <person name="Cao H."/>
            <person name="Xiong S."/>
            <person name="Wang X."/>
            <person name="Wei L."/>
            <person name="Li C."/>
            <person name="Ma Q."/>
            <person name="Ju M."/>
            <person name="Zhao R."/>
            <person name="Li G."/>
            <person name="Mu C."/>
            <person name="Tian Q."/>
            <person name="Mei H."/>
            <person name="Zhang T."/>
            <person name="Gao T."/>
            <person name="Zhang H."/>
        </authorList>
    </citation>
    <scope>NUCLEOTIDE SEQUENCE</scope>
    <source>
        <strain evidence="5">G02</strain>
    </source>
</reference>
<organism evidence="5">
    <name type="scientific">Sesamum radiatum</name>
    <name type="common">Black benniseed</name>
    <dbReference type="NCBI Taxonomy" id="300843"/>
    <lineage>
        <taxon>Eukaryota</taxon>
        <taxon>Viridiplantae</taxon>
        <taxon>Streptophyta</taxon>
        <taxon>Embryophyta</taxon>
        <taxon>Tracheophyta</taxon>
        <taxon>Spermatophyta</taxon>
        <taxon>Magnoliopsida</taxon>
        <taxon>eudicotyledons</taxon>
        <taxon>Gunneridae</taxon>
        <taxon>Pentapetalae</taxon>
        <taxon>asterids</taxon>
        <taxon>lamiids</taxon>
        <taxon>Lamiales</taxon>
        <taxon>Pedaliaceae</taxon>
        <taxon>Sesamum</taxon>
    </lineage>
</organism>
<feature type="domain" description="RRM" evidence="4">
    <location>
        <begin position="315"/>
        <end position="392"/>
    </location>
</feature>
<feature type="region of interest" description="Disordered" evidence="3">
    <location>
        <begin position="478"/>
        <end position="554"/>
    </location>
</feature>